<dbReference type="RefSeq" id="XP_007880715.1">
    <property type="nucleotide sequence ID" value="XM_007882524.1"/>
</dbReference>
<evidence type="ECO:0000256" key="3">
    <source>
        <dbReference type="ARBA" id="ARBA00023134"/>
    </source>
</evidence>
<evidence type="ECO:0000313" key="5">
    <source>
        <dbReference type="EMBL" id="EPQ27457.1"/>
    </source>
</evidence>
<evidence type="ECO:0000256" key="1">
    <source>
        <dbReference type="ARBA" id="ARBA00007756"/>
    </source>
</evidence>
<dbReference type="AlphaFoldDB" id="A0A061H3P8"/>
<dbReference type="InterPro" id="IPR006762">
    <property type="entry name" value="Gtr1_RagA"/>
</dbReference>
<protein>
    <recommendedName>
        <fullName evidence="7">GTP-binding protein</fullName>
    </recommendedName>
</protein>
<dbReference type="Proteomes" id="UP000053664">
    <property type="component" value="Unassembled WGS sequence"/>
</dbReference>
<dbReference type="Pfam" id="PF04670">
    <property type="entry name" value="Gtr1_RagA"/>
    <property type="match status" value="3"/>
</dbReference>
<evidence type="ECO:0008006" key="7">
    <source>
        <dbReference type="Google" id="ProtNLM"/>
    </source>
</evidence>
<dbReference type="GO" id="GO:0000329">
    <property type="term" value="C:fungal-type vacuole membrane"/>
    <property type="evidence" value="ECO:0007669"/>
    <property type="project" value="TreeGrafter"/>
</dbReference>
<feature type="compositionally biased region" description="Basic and acidic residues" evidence="4">
    <location>
        <begin position="227"/>
        <end position="240"/>
    </location>
</feature>
<comment type="similarity">
    <text evidence="1">Belongs to the GTR/RAG GTP-binding protein family.</text>
</comment>
<dbReference type="GeneID" id="19319094"/>
<keyword evidence="2" id="KW-0547">Nucleotide-binding</keyword>
<feature type="region of interest" description="Disordered" evidence="4">
    <location>
        <begin position="282"/>
        <end position="301"/>
    </location>
</feature>
<dbReference type="PANTHER" id="PTHR11259">
    <property type="entry name" value="RAS-RELATED GTP BINDING RAG/GTR YEAST"/>
    <property type="match status" value="1"/>
</dbReference>
<dbReference type="Gene3D" id="3.40.50.300">
    <property type="entry name" value="P-loop containing nucleotide triphosphate hydrolases"/>
    <property type="match status" value="3"/>
</dbReference>
<feature type="region of interest" description="Disordered" evidence="4">
    <location>
        <begin position="218"/>
        <end position="266"/>
    </location>
</feature>
<feature type="region of interest" description="Disordered" evidence="4">
    <location>
        <begin position="100"/>
        <end position="127"/>
    </location>
</feature>
<dbReference type="PANTHER" id="PTHR11259:SF2">
    <property type="entry name" value="GH16429P"/>
    <property type="match status" value="1"/>
</dbReference>
<dbReference type="GO" id="GO:0009267">
    <property type="term" value="P:cellular response to starvation"/>
    <property type="evidence" value="ECO:0007669"/>
    <property type="project" value="TreeGrafter"/>
</dbReference>
<dbReference type="GO" id="GO:0003924">
    <property type="term" value="F:GTPase activity"/>
    <property type="evidence" value="ECO:0007669"/>
    <property type="project" value="TreeGrafter"/>
</dbReference>
<dbReference type="eggNOG" id="KOG3887">
    <property type="taxonomic scope" value="Eukaryota"/>
</dbReference>
<dbReference type="EMBL" id="KE361639">
    <property type="protein sequence ID" value="EPQ27457.1"/>
    <property type="molecule type" value="Genomic_DNA"/>
</dbReference>
<feature type="compositionally biased region" description="Polar residues" evidence="4">
    <location>
        <begin position="282"/>
        <end position="292"/>
    </location>
</feature>
<feature type="region of interest" description="Disordered" evidence="4">
    <location>
        <begin position="341"/>
        <end position="379"/>
    </location>
</feature>
<proteinExistence type="inferred from homology"/>
<reference evidence="5 6" key="1">
    <citation type="journal article" date="2013" name="Plant Cell">
        <title>The transition from a phytopathogenic smut ancestor to an anamorphic biocontrol agent deciphered by comparative whole-genome analysis.</title>
        <authorList>
            <person name="Lefebvre F."/>
            <person name="Joly D.L."/>
            <person name="Labbe C."/>
            <person name="Teichmann B."/>
            <person name="Linning R."/>
            <person name="Belzile F."/>
            <person name="Bakkeren G."/>
            <person name="Belanger R.R."/>
        </authorList>
    </citation>
    <scope>NUCLEOTIDE SEQUENCE [LARGE SCALE GENOMIC DNA]</scope>
    <source>
        <strain evidence="5 6">PF-1</strain>
    </source>
</reference>
<name>A0A061H3P8_9BASI</name>
<gene>
    <name evidence="5" type="ORF">PFL1_04995</name>
</gene>
<dbReference type="GO" id="GO:1904263">
    <property type="term" value="P:positive regulation of TORC1 signaling"/>
    <property type="evidence" value="ECO:0007669"/>
    <property type="project" value="TreeGrafter"/>
</dbReference>
<dbReference type="HOGENOM" id="CLU_532309_0_0_1"/>
<dbReference type="GO" id="GO:0005634">
    <property type="term" value="C:nucleus"/>
    <property type="evidence" value="ECO:0007669"/>
    <property type="project" value="TreeGrafter"/>
</dbReference>
<dbReference type="Gene3D" id="3.30.450.190">
    <property type="match status" value="1"/>
</dbReference>
<dbReference type="GO" id="GO:0010507">
    <property type="term" value="P:negative regulation of autophagy"/>
    <property type="evidence" value="ECO:0007669"/>
    <property type="project" value="TreeGrafter"/>
</dbReference>
<dbReference type="InterPro" id="IPR027417">
    <property type="entry name" value="P-loop_NTPase"/>
</dbReference>
<evidence type="ECO:0000256" key="4">
    <source>
        <dbReference type="SAM" id="MobiDB-lite"/>
    </source>
</evidence>
<accession>A0A061H3P8</accession>
<dbReference type="GO" id="GO:0005525">
    <property type="term" value="F:GTP binding"/>
    <property type="evidence" value="ECO:0007669"/>
    <property type="project" value="UniProtKB-KW"/>
</dbReference>
<dbReference type="OrthoDB" id="26136at2759"/>
<dbReference type="GO" id="GO:1990131">
    <property type="term" value="C:Gtr1-Gtr2 GTPase complex"/>
    <property type="evidence" value="ECO:0007669"/>
    <property type="project" value="TreeGrafter"/>
</dbReference>
<dbReference type="KEGG" id="pfp:PFL1_04995"/>
<feature type="compositionally biased region" description="Gly residues" evidence="4">
    <location>
        <begin position="255"/>
        <end position="266"/>
    </location>
</feature>
<evidence type="ECO:0000256" key="2">
    <source>
        <dbReference type="ARBA" id="ARBA00022741"/>
    </source>
</evidence>
<sequence length="546" mass="57234">MVAQRRQQPRLQVPLIGLRRSGKSSMLNVVYNDLHPDDTLFLESTLKAATVNSDSFLPITMTDMPGGVLLGASNRIEKGLPLTSSQARSAAAQAQARAGALAAAASPDPSSTATSQPATSTQTPAAPATSSQELLAWTGVSAVIFVIDAQDDYFEALSKLHSVILAAFAENQTIDFHVFIHKIDGYSEDYRQETLADIRGKVLDDLVDSSPSFTAQPWSYPAPVGVPKKDSGKSRSRSRDFGALGRSPALNGRAANGGAGSGAGSGSNNGAGYDASASEISLFSPGNNNGRSSGRDDSDIPMAGQINLESAVRLHFHLTSIFDTSVFVAFSKVQQSLMQKTKSVEAAPPPPRHLRPPSASGAGASGINRTPSPLAGASQLSSASTIPSTLAESVETLCDSICSSCKFDKAFLFDLPTRTFAGSDSTPFDAASFDVIFEYAGFLSKFASLYANVTPSCGDASTAAANGASSQPFPGAAALAPRRLATSVARLGPETSLAFWQINDRLSLITILKTDVHAKQSALIDYNLCFFQRAVVQLLDVVQSGI</sequence>
<evidence type="ECO:0000313" key="6">
    <source>
        <dbReference type="Proteomes" id="UP000053664"/>
    </source>
</evidence>
<dbReference type="SUPFAM" id="SSF52540">
    <property type="entry name" value="P-loop containing nucleoside triphosphate hydrolases"/>
    <property type="match status" value="1"/>
</dbReference>
<organism evidence="5 6">
    <name type="scientific">Pseudozyma flocculosa PF-1</name>
    <dbReference type="NCBI Taxonomy" id="1277687"/>
    <lineage>
        <taxon>Eukaryota</taxon>
        <taxon>Fungi</taxon>
        <taxon>Dikarya</taxon>
        <taxon>Basidiomycota</taxon>
        <taxon>Ustilaginomycotina</taxon>
        <taxon>Ustilaginomycetes</taxon>
        <taxon>Ustilaginales</taxon>
        <taxon>Ustilaginaceae</taxon>
        <taxon>Pseudozyma</taxon>
    </lineage>
</organism>
<keyword evidence="3" id="KW-0342">GTP-binding</keyword>